<feature type="transmembrane region" description="Helical" evidence="1">
    <location>
        <begin position="232"/>
        <end position="254"/>
    </location>
</feature>
<keyword evidence="1" id="KW-0472">Membrane</keyword>
<gene>
    <name evidence="2 3" type="ORF">BBOV_III009820</name>
</gene>
<feature type="transmembrane region" description="Helical" evidence="1">
    <location>
        <begin position="192"/>
        <end position="211"/>
    </location>
</feature>
<reference evidence="3" key="2">
    <citation type="submission" date="2007-08" db="EMBL/GenBank/DDBJ databases">
        <authorList>
            <person name="Nene V."/>
        </authorList>
    </citation>
    <scope>NUCLEOTIDE SEQUENCE</scope>
    <source>
        <strain evidence="3">T2Bo</strain>
    </source>
</reference>
<name>A7APQ4_BABBO</name>
<dbReference type="OMA" id="WINIMAS"/>
<dbReference type="VEuPathDB" id="PiroplasmaDB:BBOV_III009820"/>
<keyword evidence="1" id="KW-0812">Transmembrane</keyword>
<accession>A7APQ4</accession>
<evidence type="ECO:0000256" key="1">
    <source>
        <dbReference type="SAM" id="Phobius"/>
    </source>
</evidence>
<dbReference type="AlphaFoldDB" id="A7APQ4"/>
<evidence type="ECO:0000313" key="3">
    <source>
        <dbReference type="EMBL" id="EDO08538.1"/>
    </source>
</evidence>
<dbReference type="EMBL" id="AAXT01000001">
    <property type="protein sequence ID" value="EDO08538.1"/>
    <property type="molecule type" value="Genomic_DNA"/>
</dbReference>
<dbReference type="eggNOG" id="ENOG502QY4K">
    <property type="taxonomic scope" value="Eukaryota"/>
</dbReference>
<keyword evidence="4" id="KW-1185">Reference proteome</keyword>
<protein>
    <submittedName>
        <fullName evidence="3">Uncharacterized protein</fullName>
    </submittedName>
</protein>
<dbReference type="EMBL" id="AK441600">
    <property type="protein sequence ID" value="BAN65394.1"/>
    <property type="molecule type" value="mRNA"/>
</dbReference>
<dbReference type="GeneID" id="5480362"/>
<reference evidence="3 4" key="1">
    <citation type="journal article" date="2007" name="PLoS Pathog.">
        <title>Genome sequence of Babesia bovis and comparative analysis of apicomplexan hemoprotozoa.</title>
        <authorList>
            <person name="Brayton K.A."/>
            <person name="Lau A.O.T."/>
            <person name="Herndon D.R."/>
            <person name="Hannick L."/>
            <person name="Kappmeyer L.S."/>
            <person name="Berens S.J."/>
            <person name="Bidwell S.L."/>
            <person name="Brown W.C."/>
            <person name="Crabtree J."/>
            <person name="Fadrosh D."/>
            <person name="Feldblum T."/>
            <person name="Forberger H.A."/>
            <person name="Haas B.J."/>
            <person name="Howell J.M."/>
            <person name="Khouri H."/>
            <person name="Koo H."/>
            <person name="Mann D.J."/>
            <person name="Norimine J."/>
            <person name="Paulsen I.T."/>
            <person name="Radune D."/>
            <person name="Ren Q."/>
            <person name="Smith R.K. Jr."/>
            <person name="Suarez C.E."/>
            <person name="White O."/>
            <person name="Wortman J.R."/>
            <person name="Knowles D.P. Jr."/>
            <person name="McElwain T.F."/>
            <person name="Nene V.M."/>
        </authorList>
    </citation>
    <scope>NUCLEOTIDE SEQUENCE [LARGE SCALE GENOMIC DNA]</scope>
    <source>
        <strain evidence="3">T2Bo</strain>
    </source>
</reference>
<organism evidence="3 4">
    <name type="scientific">Babesia bovis</name>
    <dbReference type="NCBI Taxonomy" id="5865"/>
    <lineage>
        <taxon>Eukaryota</taxon>
        <taxon>Sar</taxon>
        <taxon>Alveolata</taxon>
        <taxon>Apicomplexa</taxon>
        <taxon>Aconoidasida</taxon>
        <taxon>Piroplasmida</taxon>
        <taxon>Babesiidae</taxon>
        <taxon>Babesia</taxon>
    </lineage>
</organism>
<keyword evidence="1" id="KW-1133">Transmembrane helix</keyword>
<feature type="transmembrane region" description="Helical" evidence="1">
    <location>
        <begin position="306"/>
        <end position="324"/>
    </location>
</feature>
<sequence>MAEMDSASEAVVGNDPVTVEASSSDVIPEGVILDLEASAPAATLDGPLLWLKPSFDLSQYDYGKRCKACLISYTCYKSDDSTSYFNYVTSMIQPISDLIDCMTKYGRSIVGSLDEIPEEIDLNTNDMGHVYNETPVDAFVNDESSDGGANNSVKESSSGSAPNFGLGILNNFCKSDHSIFLTLRDIWRHPDLYGPIWINIMVSGVMFKMYVLHQYHLGINEGFLSLSTWLYFLFHCMCCSLLMSLFMLLCRIYICGFDRYTCYLPFLSISGYMQIPLLIFCKLSVWMSLLRLCIPSLSSLMRVMNCLTYLYFIITSASTVLLFIPPVHVSQAESDISLKFYSAMTTTAVQLLYFYYFSQHF</sequence>
<dbReference type="Proteomes" id="UP000002173">
    <property type="component" value="Unassembled WGS sequence"/>
</dbReference>
<evidence type="ECO:0000313" key="2">
    <source>
        <dbReference type="EMBL" id="BAN65394.1"/>
    </source>
</evidence>
<dbReference type="KEGG" id="bbo:BBOV_III009820"/>
<proteinExistence type="evidence at transcript level"/>
<feature type="transmembrane region" description="Helical" evidence="1">
    <location>
        <begin position="274"/>
        <end position="294"/>
    </location>
</feature>
<reference evidence="4" key="5">
    <citation type="journal article" date="2021" name="Int. J. Parasitol.">
        <title>Comparative analysis of gene expression between Babesia bovis blood stages and kinetes allowed by improved genome annotation.</title>
        <authorList>
            <person name="Ueti M.W."/>
            <person name="Johnson W.C."/>
            <person name="Kappmeyer L.S."/>
            <person name="Herndon D.R."/>
            <person name="Mousel M.R."/>
            <person name="Reif K.E."/>
            <person name="Taus N.S."/>
            <person name="Ifeonu O.O."/>
            <person name="Silva J.C."/>
            <person name="Suarez C.E."/>
            <person name="Brayton K.A."/>
        </authorList>
    </citation>
    <scope>NUCLEOTIDE SEQUENCE [LARGE SCALE GENOMIC DNA]</scope>
</reference>
<dbReference type="RefSeq" id="XP_001612106.1">
    <property type="nucleotide sequence ID" value="XM_001612056.1"/>
</dbReference>
<reference evidence="4" key="4">
    <citation type="journal article" date="2020" name="Data Brief">
        <title>Transcriptome dataset of Babesia bovis life stages within vertebrate and invertebrate hosts.</title>
        <authorList>
            <person name="Ueti M.W."/>
            <person name="Johnson W.C."/>
            <person name="Kappmeyer L.S."/>
            <person name="Herndon D.R."/>
            <person name="Mousel M.R."/>
            <person name="Reif K.E."/>
            <person name="Taus N.S."/>
            <person name="Ifeonu O.O."/>
            <person name="Silva J.C."/>
            <person name="Suarez C.E."/>
            <person name="Brayton K.A."/>
        </authorList>
    </citation>
    <scope>NUCLEOTIDE SEQUENCE [LARGE SCALE GENOMIC DNA]</scope>
</reference>
<evidence type="ECO:0000313" key="4">
    <source>
        <dbReference type="Proteomes" id="UP000002173"/>
    </source>
</evidence>
<feature type="transmembrane region" description="Helical" evidence="1">
    <location>
        <begin position="336"/>
        <end position="356"/>
    </location>
</feature>
<reference evidence="2" key="3">
    <citation type="journal article" date="2014" name="BMC Genomics">
        <title>The Babesia bovis gene and promoter model: an update from full-length EST analysis.</title>
        <authorList>
            <person name="Yamagishi J."/>
            <person name="Wakaguri H."/>
            <person name="Yokoyama N."/>
            <person name="Yamashita R."/>
            <person name="Suzuki Y."/>
            <person name="Xuan X."/>
            <person name="Igarashi I."/>
        </authorList>
    </citation>
    <scope>NUCLEOTIDE SEQUENCE</scope>
    <source>
        <strain evidence="2">Texas</strain>
    </source>
</reference>